<protein>
    <submittedName>
        <fullName evidence="2">Uncharacterized protein</fullName>
    </submittedName>
</protein>
<feature type="compositionally biased region" description="Polar residues" evidence="1">
    <location>
        <begin position="114"/>
        <end position="126"/>
    </location>
</feature>
<feature type="region of interest" description="Disordered" evidence="1">
    <location>
        <begin position="1"/>
        <end position="46"/>
    </location>
</feature>
<organism evidence="2 3">
    <name type="scientific">Gomphillus americanus</name>
    <dbReference type="NCBI Taxonomy" id="1940652"/>
    <lineage>
        <taxon>Eukaryota</taxon>
        <taxon>Fungi</taxon>
        <taxon>Dikarya</taxon>
        <taxon>Ascomycota</taxon>
        <taxon>Pezizomycotina</taxon>
        <taxon>Lecanoromycetes</taxon>
        <taxon>OSLEUM clade</taxon>
        <taxon>Ostropomycetidae</taxon>
        <taxon>Ostropales</taxon>
        <taxon>Graphidaceae</taxon>
        <taxon>Gomphilloideae</taxon>
        <taxon>Gomphillus</taxon>
    </lineage>
</organism>
<sequence>MAEVLNKQDQENLIYGHQQTAASKPLNQLRPKTPGPKSSKVSFDENAVQTHAKTVLKGGPSNHIALGGSKIAVPLATPAATKNRLPLGAKTTNAKAKPFTTPTLQTKAADKAKSNSATRRQSLKISQTQPVKIDVLQVSEDDVPDVEYMPPRAKDIPDIPEELENGINLSMFENGGMQRDLLSHMQHSIGFDGKSMAEHQREREQILHEIGEARDIALTEYRMDCDLVACLHDPECPTEECKDVAERRRTAQKKYKERMAEISQMDKPPKDSQPIRTILKANITKGPSTAASRKAAAALAAKPTSTLTTKPEQKLPVPKSAGSLFPRATRLQNTVNPTNPSSMRHAAAVVASNTTLGYGKGRTARANLREGILSPKDRNIKISNSTVTHKNKKSVDLNALAPVDYMRLHGEPKFLSEMWWKCRTAGLIKMPGDNEKDSEEDIQTVLFQGIDVAGIEREEAEREFELALP</sequence>
<feature type="compositionally biased region" description="Low complexity" evidence="1">
    <location>
        <begin position="301"/>
        <end position="310"/>
    </location>
</feature>
<gene>
    <name evidence="2" type="ORF">GOMPHAMPRED_001705</name>
</gene>
<evidence type="ECO:0000256" key="1">
    <source>
        <dbReference type="SAM" id="MobiDB-lite"/>
    </source>
</evidence>
<name>A0A8H3F6S7_9LECA</name>
<comment type="caution">
    <text evidence="2">The sequence shown here is derived from an EMBL/GenBank/DDBJ whole genome shotgun (WGS) entry which is preliminary data.</text>
</comment>
<dbReference type="OrthoDB" id="5327145at2759"/>
<feature type="compositionally biased region" description="Polar residues" evidence="1">
    <location>
        <begin position="17"/>
        <end position="26"/>
    </location>
</feature>
<feature type="region of interest" description="Disordered" evidence="1">
    <location>
        <begin position="301"/>
        <end position="322"/>
    </location>
</feature>
<dbReference type="AlphaFoldDB" id="A0A8H3F6S7"/>
<proteinExistence type="predicted"/>
<feature type="region of interest" description="Disordered" evidence="1">
    <location>
        <begin position="94"/>
        <end position="126"/>
    </location>
</feature>
<feature type="compositionally biased region" description="Basic and acidic residues" evidence="1">
    <location>
        <begin position="1"/>
        <end position="10"/>
    </location>
</feature>
<accession>A0A8H3F6S7</accession>
<reference evidence="2" key="1">
    <citation type="submission" date="2021-03" db="EMBL/GenBank/DDBJ databases">
        <authorList>
            <person name="Tagirdzhanova G."/>
        </authorList>
    </citation>
    <scope>NUCLEOTIDE SEQUENCE</scope>
</reference>
<dbReference type="EMBL" id="CAJPDQ010000014">
    <property type="protein sequence ID" value="CAF9919201.1"/>
    <property type="molecule type" value="Genomic_DNA"/>
</dbReference>
<evidence type="ECO:0000313" key="3">
    <source>
        <dbReference type="Proteomes" id="UP000664169"/>
    </source>
</evidence>
<dbReference type="Proteomes" id="UP000664169">
    <property type="component" value="Unassembled WGS sequence"/>
</dbReference>
<feature type="compositionally biased region" description="Polar residues" evidence="1">
    <location>
        <begin position="94"/>
        <end position="106"/>
    </location>
</feature>
<evidence type="ECO:0000313" key="2">
    <source>
        <dbReference type="EMBL" id="CAF9919201.1"/>
    </source>
</evidence>
<keyword evidence="3" id="KW-1185">Reference proteome</keyword>